<organism evidence="5 6">
    <name type="scientific">Anaerospora hongkongensis</name>
    <dbReference type="NCBI Taxonomy" id="244830"/>
    <lineage>
        <taxon>Bacteria</taxon>
        <taxon>Bacillati</taxon>
        <taxon>Bacillota</taxon>
        <taxon>Negativicutes</taxon>
        <taxon>Selenomonadales</taxon>
        <taxon>Sporomusaceae</taxon>
        <taxon>Anaerospora</taxon>
    </lineage>
</organism>
<dbReference type="RefSeq" id="WP_132073757.1">
    <property type="nucleotide sequence ID" value="NZ_SLUI01000001.1"/>
</dbReference>
<proteinExistence type="predicted"/>
<dbReference type="Gene3D" id="1.10.10.60">
    <property type="entry name" value="Homeodomain-like"/>
    <property type="match status" value="1"/>
</dbReference>
<dbReference type="PROSITE" id="PS01124">
    <property type="entry name" value="HTH_ARAC_FAMILY_2"/>
    <property type="match status" value="1"/>
</dbReference>
<dbReference type="GO" id="GO:0043565">
    <property type="term" value="F:sequence-specific DNA binding"/>
    <property type="evidence" value="ECO:0007669"/>
    <property type="project" value="InterPro"/>
</dbReference>
<dbReference type="SMART" id="SM00342">
    <property type="entry name" value="HTH_ARAC"/>
    <property type="match status" value="1"/>
</dbReference>
<evidence type="ECO:0000259" key="4">
    <source>
        <dbReference type="PROSITE" id="PS01124"/>
    </source>
</evidence>
<sequence>MALRNLSVTPSNLQSIGLNRYMYWENTVGSFSTPATTSIILGIITEGSGIYNGHESKAGDVFAGGFNMEPLFGIGRDVSLLLIDMDFHLFYQLTGLLPSMCREVLFLEPSNTLARCRQTGVSYRVLQRDFAHMLGITPKQYANVHRLYQAAEYIRHRQLTDAAFLAGYCDQAHMTREFKRLSGLTPNQINQMHRIGSKMFLAIEQNARKHHAIVLPY</sequence>
<comment type="caution">
    <text evidence="5">The sequence shown here is derived from an EMBL/GenBank/DDBJ whole genome shotgun (WGS) entry which is preliminary data.</text>
</comment>
<feature type="domain" description="HTH araC/xylS-type" evidence="4">
    <location>
        <begin position="117"/>
        <end position="192"/>
    </location>
</feature>
<dbReference type="AlphaFoldDB" id="A0A4R1Q1I6"/>
<dbReference type="EMBL" id="SLUI01000001">
    <property type="protein sequence ID" value="TCL39819.1"/>
    <property type="molecule type" value="Genomic_DNA"/>
</dbReference>
<dbReference type="PANTHER" id="PTHR46796">
    <property type="entry name" value="HTH-TYPE TRANSCRIPTIONAL ACTIVATOR RHAS-RELATED"/>
    <property type="match status" value="1"/>
</dbReference>
<evidence type="ECO:0000256" key="2">
    <source>
        <dbReference type="ARBA" id="ARBA00023125"/>
    </source>
</evidence>
<dbReference type="Pfam" id="PF12833">
    <property type="entry name" value="HTH_18"/>
    <property type="match status" value="1"/>
</dbReference>
<reference evidence="5 6" key="1">
    <citation type="submission" date="2019-03" db="EMBL/GenBank/DDBJ databases">
        <title>Genomic Encyclopedia of Type Strains, Phase IV (KMG-IV): sequencing the most valuable type-strain genomes for metagenomic binning, comparative biology and taxonomic classification.</title>
        <authorList>
            <person name="Goeker M."/>
        </authorList>
    </citation>
    <scope>NUCLEOTIDE SEQUENCE [LARGE SCALE GENOMIC DNA]</scope>
    <source>
        <strain evidence="5 6">DSM 15969</strain>
    </source>
</reference>
<keyword evidence="3" id="KW-0804">Transcription</keyword>
<keyword evidence="6" id="KW-1185">Reference proteome</keyword>
<keyword evidence="1" id="KW-0805">Transcription regulation</keyword>
<evidence type="ECO:0000313" key="6">
    <source>
        <dbReference type="Proteomes" id="UP000295063"/>
    </source>
</evidence>
<dbReference type="PANTHER" id="PTHR46796:SF13">
    <property type="entry name" value="HTH-TYPE TRANSCRIPTIONAL ACTIVATOR RHAS"/>
    <property type="match status" value="1"/>
</dbReference>
<dbReference type="InterPro" id="IPR018060">
    <property type="entry name" value="HTH_AraC"/>
</dbReference>
<evidence type="ECO:0000313" key="5">
    <source>
        <dbReference type="EMBL" id="TCL39819.1"/>
    </source>
</evidence>
<keyword evidence="2" id="KW-0238">DNA-binding</keyword>
<dbReference type="SUPFAM" id="SSF46689">
    <property type="entry name" value="Homeodomain-like"/>
    <property type="match status" value="1"/>
</dbReference>
<protein>
    <submittedName>
        <fullName evidence="5">Helix-turn-helix protein</fullName>
    </submittedName>
</protein>
<gene>
    <name evidence="5" type="ORF">EV210_10114</name>
</gene>
<evidence type="ECO:0000256" key="1">
    <source>
        <dbReference type="ARBA" id="ARBA00023015"/>
    </source>
</evidence>
<dbReference type="InterPro" id="IPR050204">
    <property type="entry name" value="AraC_XylS_family_regulators"/>
</dbReference>
<name>A0A4R1Q1I6_9FIRM</name>
<dbReference type="GO" id="GO:0003700">
    <property type="term" value="F:DNA-binding transcription factor activity"/>
    <property type="evidence" value="ECO:0007669"/>
    <property type="project" value="InterPro"/>
</dbReference>
<dbReference type="OrthoDB" id="323290at2"/>
<accession>A0A4R1Q1I6</accession>
<dbReference type="Proteomes" id="UP000295063">
    <property type="component" value="Unassembled WGS sequence"/>
</dbReference>
<evidence type="ECO:0000256" key="3">
    <source>
        <dbReference type="ARBA" id="ARBA00023163"/>
    </source>
</evidence>
<dbReference type="InterPro" id="IPR009057">
    <property type="entry name" value="Homeodomain-like_sf"/>
</dbReference>